<gene>
    <name evidence="3" type="ORF">NE686_18385</name>
</gene>
<accession>A0ABT1SF15</accession>
<proteinExistence type="predicted"/>
<comment type="caution">
    <text evidence="3">The sequence shown here is derived from an EMBL/GenBank/DDBJ whole genome shotgun (WGS) entry which is preliminary data.</text>
</comment>
<evidence type="ECO:0000256" key="1">
    <source>
        <dbReference type="ARBA" id="ARBA00022705"/>
    </source>
</evidence>
<dbReference type="InterPro" id="IPR001623">
    <property type="entry name" value="DnaJ_domain"/>
</dbReference>
<reference evidence="3 4" key="1">
    <citation type="submission" date="2022-06" db="EMBL/GenBank/DDBJ databases">
        <title>Isolation of gut microbiota from human fecal samples.</title>
        <authorList>
            <person name="Pamer E.G."/>
            <person name="Barat B."/>
            <person name="Waligurski E."/>
            <person name="Medina S."/>
            <person name="Paddock L."/>
            <person name="Mostad J."/>
        </authorList>
    </citation>
    <scope>NUCLEOTIDE SEQUENCE [LARGE SCALE GENOMIC DNA]</scope>
    <source>
        <strain evidence="3 4">DFI.7.95</strain>
    </source>
</reference>
<evidence type="ECO:0000313" key="3">
    <source>
        <dbReference type="EMBL" id="MCQ4925076.1"/>
    </source>
</evidence>
<keyword evidence="4" id="KW-1185">Reference proteome</keyword>
<evidence type="ECO:0000259" key="2">
    <source>
        <dbReference type="PROSITE" id="PS50076"/>
    </source>
</evidence>
<dbReference type="PRINTS" id="PR00625">
    <property type="entry name" value="JDOMAIN"/>
</dbReference>
<protein>
    <submittedName>
        <fullName evidence="3">J domain-containing protein</fullName>
    </submittedName>
</protein>
<name>A0ABT1SF15_9FIRM</name>
<dbReference type="Pfam" id="PF00226">
    <property type="entry name" value="DnaJ"/>
    <property type="match status" value="1"/>
</dbReference>
<dbReference type="Proteomes" id="UP001524478">
    <property type="component" value="Unassembled WGS sequence"/>
</dbReference>
<dbReference type="EMBL" id="JANGAC010000018">
    <property type="protein sequence ID" value="MCQ4925076.1"/>
    <property type="molecule type" value="Genomic_DNA"/>
</dbReference>
<dbReference type="SMART" id="SM00271">
    <property type="entry name" value="DnaJ"/>
    <property type="match status" value="1"/>
</dbReference>
<dbReference type="Gene3D" id="1.10.287.110">
    <property type="entry name" value="DnaJ domain"/>
    <property type="match status" value="1"/>
</dbReference>
<organism evidence="3 4">
    <name type="scientific">Tissierella carlieri</name>
    <dbReference type="NCBI Taxonomy" id="689904"/>
    <lineage>
        <taxon>Bacteria</taxon>
        <taxon>Bacillati</taxon>
        <taxon>Bacillota</taxon>
        <taxon>Tissierellia</taxon>
        <taxon>Tissierellales</taxon>
        <taxon>Tissierellaceae</taxon>
        <taxon>Tissierella</taxon>
    </lineage>
</organism>
<evidence type="ECO:0000313" key="4">
    <source>
        <dbReference type="Proteomes" id="UP001524478"/>
    </source>
</evidence>
<feature type="domain" description="J" evidence="2">
    <location>
        <begin position="1"/>
        <end position="51"/>
    </location>
</feature>
<dbReference type="PROSITE" id="PS50076">
    <property type="entry name" value="DNAJ_2"/>
    <property type="match status" value="1"/>
</dbReference>
<dbReference type="InterPro" id="IPR036869">
    <property type="entry name" value="J_dom_sf"/>
</dbReference>
<sequence>MDYFGLTPGASIDDIKKKFRELAKKYHPDHGGSSEKMIEVLDTYHKLMNKD</sequence>
<keyword evidence="1" id="KW-0235">DNA replication</keyword>
<dbReference type="CDD" id="cd06257">
    <property type="entry name" value="DnaJ"/>
    <property type="match status" value="1"/>
</dbReference>
<dbReference type="SUPFAM" id="SSF46565">
    <property type="entry name" value="Chaperone J-domain"/>
    <property type="match status" value="1"/>
</dbReference>